<proteinExistence type="predicted"/>
<comment type="caution">
    <text evidence="1">The sequence shown here is derived from an EMBL/GenBank/DDBJ whole genome shotgun (WGS) entry which is preliminary data.</text>
</comment>
<name>A0ABP8C1X1_9FLAO</name>
<protein>
    <submittedName>
        <fullName evidence="1">Uncharacterized protein</fullName>
    </submittedName>
</protein>
<dbReference type="EMBL" id="BAABCA010000001">
    <property type="protein sequence ID" value="GAA4232163.1"/>
    <property type="molecule type" value="Genomic_DNA"/>
</dbReference>
<reference evidence="2" key="1">
    <citation type="journal article" date="2019" name="Int. J. Syst. Evol. Microbiol.">
        <title>The Global Catalogue of Microorganisms (GCM) 10K type strain sequencing project: providing services to taxonomists for standard genome sequencing and annotation.</title>
        <authorList>
            <consortium name="The Broad Institute Genomics Platform"/>
            <consortium name="The Broad Institute Genome Sequencing Center for Infectious Disease"/>
            <person name="Wu L."/>
            <person name="Ma J."/>
        </authorList>
    </citation>
    <scope>NUCLEOTIDE SEQUENCE [LARGE SCALE GENOMIC DNA]</scope>
    <source>
        <strain evidence="2">JCM 17630</strain>
    </source>
</reference>
<evidence type="ECO:0000313" key="1">
    <source>
        <dbReference type="EMBL" id="GAA4232163.1"/>
    </source>
</evidence>
<sequence length="82" mass="9086">MKITGLHELSHCDDDNDHDTCAICDHAVVNQLTPTISPEVADFKIENISFPLKKEIAYNYNYTLPNTIIAGALCSRPPPFAL</sequence>
<keyword evidence="2" id="KW-1185">Reference proteome</keyword>
<organism evidence="1 2">
    <name type="scientific">Postechiella marina</name>
    <dbReference type="NCBI Taxonomy" id="943941"/>
    <lineage>
        <taxon>Bacteria</taxon>
        <taxon>Pseudomonadati</taxon>
        <taxon>Bacteroidota</taxon>
        <taxon>Flavobacteriia</taxon>
        <taxon>Flavobacteriales</taxon>
        <taxon>Flavobacteriaceae</taxon>
        <taxon>Postechiella</taxon>
    </lineage>
</organism>
<gene>
    <name evidence="1" type="ORF">GCM10022291_06300</name>
</gene>
<dbReference type="Proteomes" id="UP001501496">
    <property type="component" value="Unassembled WGS sequence"/>
</dbReference>
<evidence type="ECO:0000313" key="2">
    <source>
        <dbReference type="Proteomes" id="UP001501496"/>
    </source>
</evidence>
<accession>A0ABP8C1X1</accession>